<keyword evidence="6" id="KW-1185">Reference proteome</keyword>
<dbReference type="PROSITE" id="PS00622">
    <property type="entry name" value="HTH_LUXR_1"/>
    <property type="match status" value="1"/>
</dbReference>
<protein>
    <submittedName>
        <fullName evidence="5">Putative LysR family transcriptional regulator</fullName>
    </submittedName>
</protein>
<accession>R4TC84</accession>
<gene>
    <name evidence="5" type="ORF">AORI_5465</name>
</gene>
<dbReference type="PANTHER" id="PTHR44688:SF16">
    <property type="entry name" value="DNA-BINDING TRANSCRIPTIONAL ACTIVATOR DEVR_DOSR"/>
    <property type="match status" value="1"/>
</dbReference>
<dbReference type="Gene3D" id="1.10.10.10">
    <property type="entry name" value="Winged helix-like DNA-binding domain superfamily/Winged helix DNA-binding domain"/>
    <property type="match status" value="1"/>
</dbReference>
<evidence type="ECO:0000256" key="3">
    <source>
        <dbReference type="ARBA" id="ARBA00023163"/>
    </source>
</evidence>
<dbReference type="SUPFAM" id="SSF52540">
    <property type="entry name" value="P-loop containing nucleoside triphosphate hydrolases"/>
    <property type="match status" value="1"/>
</dbReference>
<dbReference type="InterPro" id="IPR041664">
    <property type="entry name" value="AAA_16"/>
</dbReference>
<dbReference type="CDD" id="cd06170">
    <property type="entry name" value="LuxR_C_like"/>
    <property type="match status" value="1"/>
</dbReference>
<dbReference type="KEGG" id="aoi:AORI_5465"/>
<dbReference type="InterPro" id="IPR016032">
    <property type="entry name" value="Sig_transdc_resp-reg_C-effctor"/>
</dbReference>
<dbReference type="InterPro" id="IPR036388">
    <property type="entry name" value="WH-like_DNA-bd_sf"/>
</dbReference>
<dbReference type="Proteomes" id="UP000013968">
    <property type="component" value="Chromosome"/>
</dbReference>
<evidence type="ECO:0000256" key="2">
    <source>
        <dbReference type="ARBA" id="ARBA00023125"/>
    </source>
</evidence>
<dbReference type="SMART" id="SM00421">
    <property type="entry name" value="HTH_LUXR"/>
    <property type="match status" value="1"/>
</dbReference>
<dbReference type="EMBL" id="CP003410">
    <property type="protein sequence ID" value="AGM08048.1"/>
    <property type="molecule type" value="Genomic_DNA"/>
</dbReference>
<dbReference type="SUPFAM" id="SSF46894">
    <property type="entry name" value="C-terminal effector domain of the bipartite response regulators"/>
    <property type="match status" value="1"/>
</dbReference>
<keyword evidence="2" id="KW-0238">DNA-binding</keyword>
<dbReference type="InterPro" id="IPR000792">
    <property type="entry name" value="Tscrpt_reg_LuxR_C"/>
</dbReference>
<dbReference type="PRINTS" id="PR00038">
    <property type="entry name" value="HTHLUXR"/>
</dbReference>
<evidence type="ECO:0000313" key="5">
    <source>
        <dbReference type="EMBL" id="AGM08048.1"/>
    </source>
</evidence>
<keyword evidence="3" id="KW-0804">Transcription</keyword>
<dbReference type="PROSITE" id="PS50043">
    <property type="entry name" value="HTH_LUXR_2"/>
    <property type="match status" value="1"/>
</dbReference>
<evidence type="ECO:0000256" key="1">
    <source>
        <dbReference type="ARBA" id="ARBA00023015"/>
    </source>
</evidence>
<dbReference type="GO" id="GO:0006355">
    <property type="term" value="P:regulation of DNA-templated transcription"/>
    <property type="evidence" value="ECO:0007669"/>
    <property type="project" value="InterPro"/>
</dbReference>
<name>R4TC84_9PSEU</name>
<dbReference type="InterPro" id="IPR027417">
    <property type="entry name" value="P-loop_NTPase"/>
</dbReference>
<dbReference type="Pfam" id="PF00196">
    <property type="entry name" value="GerE"/>
    <property type="match status" value="1"/>
</dbReference>
<evidence type="ECO:0000259" key="4">
    <source>
        <dbReference type="PROSITE" id="PS50043"/>
    </source>
</evidence>
<dbReference type="PATRIC" id="fig|1156913.3.peg.5569"/>
<dbReference type="PANTHER" id="PTHR44688">
    <property type="entry name" value="DNA-BINDING TRANSCRIPTIONAL ACTIVATOR DEVR_DOSR"/>
    <property type="match status" value="1"/>
</dbReference>
<dbReference type="GO" id="GO:0003677">
    <property type="term" value="F:DNA binding"/>
    <property type="evidence" value="ECO:0007669"/>
    <property type="project" value="UniProtKB-KW"/>
</dbReference>
<reference evidence="5 6" key="1">
    <citation type="journal article" date="2013" name="BMC Genomics">
        <title>ContigScape: a Cytoscape plugin facilitating microbial genome gap closing.</title>
        <authorList>
            <person name="Tang B."/>
            <person name="Wang Q."/>
            <person name="Yang M."/>
            <person name="Xie F."/>
            <person name="Zhu Y."/>
            <person name="Zhuo Y."/>
            <person name="Wang S."/>
            <person name="Gao H."/>
            <person name="Ding X."/>
            <person name="Zhang L."/>
            <person name="Zhao G."/>
            <person name="Zheng H."/>
        </authorList>
    </citation>
    <scope>NUCLEOTIDE SEQUENCE [LARGE SCALE GENOMIC DNA]</scope>
    <source>
        <strain evidence="5 6">HCCB10007</strain>
    </source>
</reference>
<keyword evidence="1" id="KW-0805">Transcription regulation</keyword>
<dbReference type="AlphaFoldDB" id="R4TC84"/>
<dbReference type="Pfam" id="PF13191">
    <property type="entry name" value="AAA_16"/>
    <property type="match status" value="1"/>
</dbReference>
<organism evidence="5 6">
    <name type="scientific">Amycolatopsis keratiniphila</name>
    <dbReference type="NCBI Taxonomy" id="129921"/>
    <lineage>
        <taxon>Bacteria</taxon>
        <taxon>Bacillati</taxon>
        <taxon>Actinomycetota</taxon>
        <taxon>Actinomycetes</taxon>
        <taxon>Pseudonocardiales</taxon>
        <taxon>Pseudonocardiaceae</taxon>
        <taxon>Amycolatopsis</taxon>
        <taxon>Amycolatopsis japonica group</taxon>
    </lineage>
</organism>
<evidence type="ECO:0000313" key="6">
    <source>
        <dbReference type="Proteomes" id="UP000013968"/>
    </source>
</evidence>
<feature type="domain" description="HTH luxR-type" evidence="4">
    <location>
        <begin position="751"/>
        <end position="816"/>
    </location>
</feature>
<sequence>MGRRAELATIVQDRCAAGPTVVSGLPGAGKSALLDEVRRTLVDSGAPVLSVSFPAERPEWDLFGFRSVLAAIREQYEQFATDPRLPESLERVSTSCTKEAYADPWSRFCLLHAMSTLFTRLETTAPVTVVLDGIDHLADPVLAVAPMHRAGHRVIASYRTPRSGRADPFRGTQGRTIELGPLSSDEASTLLRRATGMRVTPALEQAVHWALGPLWGHPASMISTVSELRRGEKLEVVDGLAHLRAGEAPIAVPAGHPFSEVIESFGEIGRRVVLLAASTPGLLIEETSYLEVGDQPGRIAGRATDALIQAGLLDCDPDGRIRCRVPGIGAAMEQGGLDVRKLHRTVAEGMLDAGKVTGPYRQPLASHIAAAGSEMPVCGDYVGLLRSSESALAADSVERTAYLHAIWWHTGRTPDRAGRQTELFRHLVRTADYATLEGFTHEALADRPGAGERAELAVAAVLSAVHLGRPVPQQVRDMLVGDEVTLNFADRWFAGRRIVPEDVELSLLPIWRQVSFAACHPGRRGDLPCEEVTEACAVRDLVPVFRAVLGRDYRTPSAGPVAAHHRARIAYAEGDWTGVLDAVYELEAHASVDELVREHTRLLAAEVFGRRNELRRAADWLAKVPENGHLPLLRAWVEIGASAETGNDREAFESGWRALRTHFESDDEVGAARLFLRLARHEKRDPMLDEVVDAAEKWFAGKGSSYTCKMVALIRSQPNGEETKTASTERVLAEIGRLPADRRSKKAGGGEVPGREPLTEIETGILELVRTGRTNRQIARAVRISEKTVEKHLTRLFAKAGCRTRYGLATSNLGRRADAVGA</sequence>
<proteinExistence type="predicted"/>
<dbReference type="HOGENOM" id="CLU_316843_0_0_11"/>